<proteinExistence type="inferred from homology"/>
<sequence>MIFPSIPLLAASGLVLGVSQAAVIRKEGRTCRKTQVAVLGAGVAGITAAQSLHNASITDFLIVDRNDYIGGRMRNTKFGKAPNGKPYTVELGANWVEGLESESGNVNPIWRLAKKHKIKSKYSDGDSLLTYDETGYYNFTDLVDEFDAAWEIAMKDADSIKDDNLQDTSVRAGLSLAGWKPKKDMHAQAAEWWGWDFEMAILPEQSGFLYDMYVNKAVFEHFSDSTELVIDQRGFNALIIGEANEFLKKNDPRLLLNSPVTAIKYGSSGVTVHLEDGDCIEAEYAICTFSVGVLQNEVVKFEPTLPRWKREAIEQFQMGTYTKIFMQFNETWWPRDTQYMLYADPTERGYYPMFQSLSATGFVPESNILFGTVTGTQAYQVEKQTNEETQTEIMEVLRSMFPNITVPEPTSILYPRWSQDKSTFGSFSNWPPGMTLEKHQNLRANVHRLWFAGEANSAEFFGYLQGAWFEGKEMGDRIGKILNSDGALADGEGELTRYDVLHGDTFKDEYDDANGWTIDLDD</sequence>
<dbReference type="PANTHER" id="PTHR10742:SF313">
    <property type="entry name" value="AMINE OXIDASE"/>
    <property type="match status" value="1"/>
</dbReference>
<keyword evidence="8" id="KW-1185">Reference proteome</keyword>
<dbReference type="EC" id="1.4.3.-" evidence="4"/>
<feature type="signal peptide" evidence="5">
    <location>
        <begin position="1"/>
        <end position="21"/>
    </location>
</feature>
<dbReference type="SUPFAM" id="SSF54373">
    <property type="entry name" value="FAD-linked reductases, C-terminal domain"/>
    <property type="match status" value="1"/>
</dbReference>
<dbReference type="OrthoDB" id="7777654at2759"/>
<dbReference type="GO" id="GO:0006598">
    <property type="term" value="P:polyamine catabolic process"/>
    <property type="evidence" value="ECO:0007669"/>
    <property type="project" value="TreeGrafter"/>
</dbReference>
<keyword evidence="5" id="KW-0732">Signal</keyword>
<gene>
    <name evidence="7" type="ORF">G7Z17_g3994</name>
</gene>
<evidence type="ECO:0000256" key="1">
    <source>
        <dbReference type="ARBA" id="ARBA00001974"/>
    </source>
</evidence>
<keyword evidence="4" id="KW-0274">FAD</keyword>
<evidence type="ECO:0000256" key="3">
    <source>
        <dbReference type="PIRSR" id="PIRSR601613-1"/>
    </source>
</evidence>
<evidence type="ECO:0000256" key="2">
    <source>
        <dbReference type="ARBA" id="ARBA00023002"/>
    </source>
</evidence>
<dbReference type="InterPro" id="IPR036188">
    <property type="entry name" value="FAD/NAD-bd_sf"/>
</dbReference>
<dbReference type="InterPro" id="IPR050281">
    <property type="entry name" value="Flavin_monoamine_oxidase"/>
</dbReference>
<name>A0A9P5HFR7_9HYPO</name>
<dbReference type="SUPFAM" id="SSF51905">
    <property type="entry name" value="FAD/NAD(P)-binding domain"/>
    <property type="match status" value="1"/>
</dbReference>
<dbReference type="PANTHER" id="PTHR10742">
    <property type="entry name" value="FLAVIN MONOAMINE OXIDASE"/>
    <property type="match status" value="1"/>
</dbReference>
<dbReference type="InterPro" id="IPR001613">
    <property type="entry name" value="Flavin_amine_oxidase"/>
</dbReference>
<feature type="domain" description="Amine oxidase" evidence="6">
    <location>
        <begin position="43"/>
        <end position="473"/>
    </location>
</feature>
<dbReference type="Gene3D" id="3.50.50.60">
    <property type="entry name" value="FAD/NAD(P)-binding domain"/>
    <property type="match status" value="1"/>
</dbReference>
<comment type="similarity">
    <text evidence="4">Belongs to the flavin monoamine oxidase family.</text>
</comment>
<accession>A0A9P5HFR7</accession>
<evidence type="ECO:0000313" key="7">
    <source>
        <dbReference type="EMBL" id="KAF7552921.1"/>
    </source>
</evidence>
<feature type="binding site" evidence="3">
    <location>
        <position position="260"/>
    </location>
    <ligand>
        <name>FAD</name>
        <dbReference type="ChEBI" id="CHEBI:57692"/>
    </ligand>
</feature>
<dbReference type="Pfam" id="PF01593">
    <property type="entry name" value="Amino_oxidase"/>
    <property type="match status" value="1"/>
</dbReference>
<evidence type="ECO:0000313" key="8">
    <source>
        <dbReference type="Proteomes" id="UP000722485"/>
    </source>
</evidence>
<evidence type="ECO:0000256" key="4">
    <source>
        <dbReference type="RuleBase" id="RU362067"/>
    </source>
</evidence>
<evidence type="ECO:0000259" key="6">
    <source>
        <dbReference type="Pfam" id="PF01593"/>
    </source>
</evidence>
<evidence type="ECO:0000256" key="5">
    <source>
        <dbReference type="SAM" id="SignalP"/>
    </source>
</evidence>
<dbReference type="InterPro" id="IPR002937">
    <property type="entry name" value="Amino_oxidase"/>
</dbReference>
<keyword evidence="2 4" id="KW-0560">Oxidoreductase</keyword>
<feature type="chain" id="PRO_5040212683" description="Amine oxidase" evidence="5">
    <location>
        <begin position="22"/>
        <end position="522"/>
    </location>
</feature>
<reference evidence="7" key="1">
    <citation type="submission" date="2020-03" db="EMBL/GenBank/DDBJ databases">
        <title>Draft Genome Sequence of Cylindrodendrum hubeiense.</title>
        <authorList>
            <person name="Buettner E."/>
            <person name="Kellner H."/>
        </authorList>
    </citation>
    <scope>NUCLEOTIDE SEQUENCE</scope>
    <source>
        <strain evidence="7">IHI 201604</strain>
    </source>
</reference>
<keyword evidence="4" id="KW-0285">Flavoprotein</keyword>
<dbReference type="Proteomes" id="UP000722485">
    <property type="component" value="Unassembled WGS sequence"/>
</dbReference>
<dbReference type="GO" id="GO:0016491">
    <property type="term" value="F:oxidoreductase activity"/>
    <property type="evidence" value="ECO:0007669"/>
    <property type="project" value="UniProtKB-KW"/>
</dbReference>
<comment type="caution">
    <text evidence="7">The sequence shown here is derived from an EMBL/GenBank/DDBJ whole genome shotgun (WGS) entry which is preliminary data.</text>
</comment>
<protein>
    <recommendedName>
        <fullName evidence="4">Amine oxidase</fullName>
        <ecNumber evidence="4">1.4.3.-</ecNumber>
    </recommendedName>
</protein>
<comment type="cofactor">
    <cofactor evidence="1 4">
        <name>FAD</name>
        <dbReference type="ChEBI" id="CHEBI:57692"/>
    </cofactor>
</comment>
<dbReference type="PRINTS" id="PR00757">
    <property type="entry name" value="AMINEOXDASEF"/>
</dbReference>
<organism evidence="7 8">
    <name type="scientific">Cylindrodendrum hubeiense</name>
    <dbReference type="NCBI Taxonomy" id="595255"/>
    <lineage>
        <taxon>Eukaryota</taxon>
        <taxon>Fungi</taxon>
        <taxon>Dikarya</taxon>
        <taxon>Ascomycota</taxon>
        <taxon>Pezizomycotina</taxon>
        <taxon>Sordariomycetes</taxon>
        <taxon>Hypocreomycetidae</taxon>
        <taxon>Hypocreales</taxon>
        <taxon>Nectriaceae</taxon>
        <taxon>Cylindrodendrum</taxon>
    </lineage>
</organism>
<dbReference type="EMBL" id="JAANBB010000053">
    <property type="protein sequence ID" value="KAF7552921.1"/>
    <property type="molecule type" value="Genomic_DNA"/>
</dbReference>
<dbReference type="Gene3D" id="3.90.660.10">
    <property type="match status" value="1"/>
</dbReference>
<dbReference type="AlphaFoldDB" id="A0A9P5HFR7"/>